<dbReference type="Proteomes" id="UP000487757">
    <property type="component" value="Unassembled WGS sequence"/>
</dbReference>
<evidence type="ECO:0000313" key="2">
    <source>
        <dbReference type="EMBL" id="MRX78900.1"/>
    </source>
</evidence>
<gene>
    <name evidence="2" type="ORF">GJU39_22780</name>
</gene>
<comment type="caution">
    <text evidence="2">The sequence shown here is derived from an EMBL/GenBank/DDBJ whole genome shotgun (WGS) entry which is preliminary data.</text>
</comment>
<dbReference type="AlphaFoldDB" id="A0A7K0G609"/>
<dbReference type="InterPro" id="IPR002765">
    <property type="entry name" value="UPF0145_YbjQ-like"/>
</dbReference>
<reference evidence="2 3" key="1">
    <citation type="submission" date="2019-11" db="EMBL/GenBank/DDBJ databases">
        <title>Pedobacter petrophilus genome.</title>
        <authorList>
            <person name="Feldbauer M.J."/>
            <person name="Newman J.D."/>
        </authorList>
    </citation>
    <scope>NUCLEOTIDE SEQUENCE [LARGE SCALE GENOMIC DNA]</scope>
    <source>
        <strain evidence="2 3">LMG 29686</strain>
    </source>
</reference>
<evidence type="ECO:0000256" key="1">
    <source>
        <dbReference type="ARBA" id="ARBA00010751"/>
    </source>
</evidence>
<organism evidence="2 3">
    <name type="scientific">Pedobacter petrophilus</name>
    <dbReference type="NCBI Taxonomy" id="1908241"/>
    <lineage>
        <taxon>Bacteria</taxon>
        <taxon>Pseudomonadati</taxon>
        <taxon>Bacteroidota</taxon>
        <taxon>Sphingobacteriia</taxon>
        <taxon>Sphingobacteriales</taxon>
        <taxon>Sphingobacteriaceae</taxon>
        <taxon>Pedobacter</taxon>
    </lineage>
</organism>
<keyword evidence="3" id="KW-1185">Reference proteome</keyword>
<name>A0A7K0G609_9SPHI</name>
<evidence type="ECO:0000313" key="3">
    <source>
        <dbReference type="Proteomes" id="UP000487757"/>
    </source>
</evidence>
<dbReference type="Pfam" id="PF01906">
    <property type="entry name" value="YbjQ_1"/>
    <property type="match status" value="1"/>
</dbReference>
<accession>A0A7K0G609</accession>
<dbReference type="OrthoDB" id="9796448at2"/>
<protein>
    <submittedName>
        <fullName evidence="2">Heavy metal-binding domain-containing protein</fullName>
    </submittedName>
</protein>
<comment type="similarity">
    <text evidence="1">Belongs to the UPF0145 family.</text>
</comment>
<proteinExistence type="inferred from homology"/>
<dbReference type="InterPro" id="IPR035439">
    <property type="entry name" value="UPF0145_dom_sf"/>
</dbReference>
<dbReference type="Gene3D" id="3.30.110.70">
    <property type="entry name" value="Hypothetical protein apc22750. Chain B"/>
    <property type="match status" value="1"/>
</dbReference>
<dbReference type="PANTHER" id="PTHR34068:SF1">
    <property type="entry name" value="UPF0145 PROTEIN YBJQ"/>
    <property type="match status" value="1"/>
</dbReference>
<dbReference type="EMBL" id="WKKH01000088">
    <property type="protein sequence ID" value="MRX78900.1"/>
    <property type="molecule type" value="Genomic_DNA"/>
</dbReference>
<dbReference type="SUPFAM" id="SSF117782">
    <property type="entry name" value="YbjQ-like"/>
    <property type="match status" value="1"/>
</dbReference>
<dbReference type="PANTHER" id="PTHR34068">
    <property type="entry name" value="UPF0145 PROTEIN YBJQ"/>
    <property type="match status" value="1"/>
</dbReference>
<sequence>MPIITIHNPIKWEYKVLEIVSAQSVSGTGFLSELSGSWADFTGGQSATMANKISSGEGICKKKLRLECALMGGNAIIGTDIDYSEVGGGKGMLMVCMSGTAIKLALENDNFADKRNILTLLSDKVGELNSLPSLEFGDYYK</sequence>